<comment type="caution">
    <text evidence="2">The sequence shown here is derived from an EMBL/GenBank/DDBJ whole genome shotgun (WGS) entry which is preliminary data.</text>
</comment>
<feature type="compositionally biased region" description="Acidic residues" evidence="1">
    <location>
        <begin position="139"/>
        <end position="149"/>
    </location>
</feature>
<feature type="compositionally biased region" description="Low complexity" evidence="1">
    <location>
        <begin position="53"/>
        <end position="65"/>
    </location>
</feature>
<feature type="region of interest" description="Disordered" evidence="1">
    <location>
        <begin position="1"/>
        <end position="207"/>
    </location>
</feature>
<feature type="compositionally biased region" description="Basic and acidic residues" evidence="1">
    <location>
        <begin position="472"/>
        <end position="494"/>
    </location>
</feature>
<accession>A0AA35SYB2</accession>
<sequence>MFAPPTPPHRTNSVKNTPESSAAPPPLPAKQIIVPPPPPPHETDEVQNILEYSTASSSSPMSPTFRSPPLPPKDTPTPPPFTPPPPPSLPSPPTSPPPSPPTSPPPSPPQSSILSSTPPLPPKTSETPPPPPPISECYYTEDSDLSESDDEHRGKYRSITSTSLNLKSPAEDDVLAVTPGPERTDSPLSNDSVPSPTTPLSSEEDTPRRISQFLVPHQTEESSEIMVVTPEPSLWILDGDTWVEREGNYVNQEVIDESTGGVQEGDCTNQEVIKETKIGKQEGNYANQEVIAGAASGNEEGDHSNQEIIAGAASGNEEGDHSNQEIIAGAASDNEEGDYANQEIIALAASGNEEGDYANQEIIALAASGNEEGDYANQVIIDENCSKESDYDDDSKLRTVRGAMPIRSRTLTPERSDYMNQELLDGDIIPLSLAVPSSSATALGAGSILQGDTWTRKTPDYANVSGEEDDGREQKETPVDLRVDSREPSRCRLS</sequence>
<evidence type="ECO:0000313" key="3">
    <source>
        <dbReference type="Proteomes" id="UP001174909"/>
    </source>
</evidence>
<name>A0AA35SYB2_GEOBA</name>
<dbReference type="AlphaFoldDB" id="A0AA35SYB2"/>
<feature type="region of interest" description="Disordered" evidence="1">
    <location>
        <begin position="455"/>
        <end position="494"/>
    </location>
</feature>
<evidence type="ECO:0000313" key="2">
    <source>
        <dbReference type="EMBL" id="CAI8037934.1"/>
    </source>
</evidence>
<dbReference type="PRINTS" id="PR01217">
    <property type="entry name" value="PRICHEXTENSN"/>
</dbReference>
<feature type="compositionally biased region" description="Pro residues" evidence="1">
    <location>
        <begin position="23"/>
        <end position="40"/>
    </location>
</feature>
<feature type="compositionally biased region" description="Pro residues" evidence="1">
    <location>
        <begin position="118"/>
        <end position="134"/>
    </location>
</feature>
<dbReference type="EMBL" id="CASHTH010002970">
    <property type="protein sequence ID" value="CAI8037934.1"/>
    <property type="molecule type" value="Genomic_DNA"/>
</dbReference>
<evidence type="ECO:0000256" key="1">
    <source>
        <dbReference type="SAM" id="MobiDB-lite"/>
    </source>
</evidence>
<feature type="compositionally biased region" description="Polar residues" evidence="1">
    <location>
        <begin position="186"/>
        <end position="201"/>
    </location>
</feature>
<reference evidence="2" key="1">
    <citation type="submission" date="2023-03" db="EMBL/GenBank/DDBJ databases">
        <authorList>
            <person name="Steffen K."/>
            <person name="Cardenas P."/>
        </authorList>
    </citation>
    <scope>NUCLEOTIDE SEQUENCE</scope>
</reference>
<feature type="compositionally biased region" description="Pro residues" evidence="1">
    <location>
        <begin position="66"/>
        <end position="109"/>
    </location>
</feature>
<feature type="compositionally biased region" description="Polar residues" evidence="1">
    <location>
        <begin position="9"/>
        <end position="20"/>
    </location>
</feature>
<proteinExistence type="predicted"/>
<gene>
    <name evidence="2" type="ORF">GBAR_LOCUS21186</name>
</gene>
<protein>
    <submittedName>
        <fullName evidence="2">Uncharacterized protein</fullName>
    </submittedName>
</protein>
<organism evidence="2 3">
    <name type="scientific">Geodia barretti</name>
    <name type="common">Barrett's horny sponge</name>
    <dbReference type="NCBI Taxonomy" id="519541"/>
    <lineage>
        <taxon>Eukaryota</taxon>
        <taxon>Metazoa</taxon>
        <taxon>Porifera</taxon>
        <taxon>Demospongiae</taxon>
        <taxon>Heteroscleromorpha</taxon>
        <taxon>Tetractinellida</taxon>
        <taxon>Astrophorina</taxon>
        <taxon>Geodiidae</taxon>
        <taxon>Geodia</taxon>
    </lineage>
</organism>
<keyword evidence="3" id="KW-1185">Reference proteome</keyword>
<dbReference type="Proteomes" id="UP001174909">
    <property type="component" value="Unassembled WGS sequence"/>
</dbReference>